<gene>
    <name evidence="1" type="ORF">BpHYR1_029777</name>
</gene>
<dbReference type="Proteomes" id="UP000276133">
    <property type="component" value="Unassembled WGS sequence"/>
</dbReference>
<dbReference type="EMBL" id="REGN01008370">
    <property type="protein sequence ID" value="RNA03747.1"/>
    <property type="molecule type" value="Genomic_DNA"/>
</dbReference>
<organism evidence="1 2">
    <name type="scientific">Brachionus plicatilis</name>
    <name type="common">Marine rotifer</name>
    <name type="synonym">Brachionus muelleri</name>
    <dbReference type="NCBI Taxonomy" id="10195"/>
    <lineage>
        <taxon>Eukaryota</taxon>
        <taxon>Metazoa</taxon>
        <taxon>Spiralia</taxon>
        <taxon>Gnathifera</taxon>
        <taxon>Rotifera</taxon>
        <taxon>Eurotatoria</taxon>
        <taxon>Monogononta</taxon>
        <taxon>Pseudotrocha</taxon>
        <taxon>Ploima</taxon>
        <taxon>Brachionidae</taxon>
        <taxon>Brachionus</taxon>
    </lineage>
</organism>
<keyword evidence="2" id="KW-1185">Reference proteome</keyword>
<evidence type="ECO:0000313" key="1">
    <source>
        <dbReference type="EMBL" id="RNA03747.1"/>
    </source>
</evidence>
<feature type="non-terminal residue" evidence="1">
    <location>
        <position position="67"/>
    </location>
</feature>
<comment type="caution">
    <text evidence="1">The sequence shown here is derived from an EMBL/GenBank/DDBJ whole genome shotgun (WGS) entry which is preliminary data.</text>
</comment>
<reference evidence="1 2" key="1">
    <citation type="journal article" date="2018" name="Sci. Rep.">
        <title>Genomic signatures of local adaptation to the degree of environmental predictability in rotifers.</title>
        <authorList>
            <person name="Franch-Gras L."/>
            <person name="Hahn C."/>
            <person name="Garcia-Roger E.M."/>
            <person name="Carmona M.J."/>
            <person name="Serra M."/>
            <person name="Gomez A."/>
        </authorList>
    </citation>
    <scope>NUCLEOTIDE SEQUENCE [LARGE SCALE GENOMIC DNA]</scope>
    <source>
        <strain evidence="1">HYR1</strain>
    </source>
</reference>
<name>A0A3M7PXA3_BRAPC</name>
<proteinExistence type="predicted"/>
<sequence length="67" mass="8076">MYNLNKWDIHHFFIEQFSENNLVNFGLSNQNVLKYTKLFLFVQIIFSEILFKAYSPEENKINKETGQ</sequence>
<accession>A0A3M7PXA3</accession>
<protein>
    <submittedName>
        <fullName evidence="1">Uncharacterized protein</fullName>
    </submittedName>
</protein>
<dbReference type="AlphaFoldDB" id="A0A3M7PXA3"/>
<evidence type="ECO:0000313" key="2">
    <source>
        <dbReference type="Proteomes" id="UP000276133"/>
    </source>
</evidence>